<reference evidence="3" key="1">
    <citation type="submission" date="2016-06" db="UniProtKB">
        <authorList>
            <consortium name="WormBaseParasite"/>
        </authorList>
    </citation>
    <scope>IDENTIFICATION</scope>
</reference>
<reference evidence="1 2" key="2">
    <citation type="submission" date="2018-11" db="EMBL/GenBank/DDBJ databases">
        <authorList>
            <consortium name="Pathogen Informatics"/>
        </authorList>
    </citation>
    <scope>NUCLEOTIDE SEQUENCE [LARGE SCALE GENOMIC DNA]</scope>
</reference>
<evidence type="ECO:0000313" key="1">
    <source>
        <dbReference type="EMBL" id="VDM44893.1"/>
    </source>
</evidence>
<dbReference type="AlphaFoldDB" id="A0A183UYK2"/>
<dbReference type="WBParaSite" id="TCNE_0001357201-mRNA-1">
    <property type="protein sequence ID" value="TCNE_0001357201-mRNA-1"/>
    <property type="gene ID" value="TCNE_0001357201"/>
</dbReference>
<accession>A0A183UYK2</accession>
<gene>
    <name evidence="1" type="ORF">TCNE_LOCUS13572</name>
</gene>
<keyword evidence="2" id="KW-1185">Reference proteome</keyword>
<name>A0A183UYK2_TOXCA</name>
<organism evidence="2 3">
    <name type="scientific">Toxocara canis</name>
    <name type="common">Canine roundworm</name>
    <dbReference type="NCBI Taxonomy" id="6265"/>
    <lineage>
        <taxon>Eukaryota</taxon>
        <taxon>Metazoa</taxon>
        <taxon>Ecdysozoa</taxon>
        <taxon>Nematoda</taxon>
        <taxon>Chromadorea</taxon>
        <taxon>Rhabditida</taxon>
        <taxon>Spirurina</taxon>
        <taxon>Ascaridomorpha</taxon>
        <taxon>Ascaridoidea</taxon>
        <taxon>Toxocaridae</taxon>
        <taxon>Toxocara</taxon>
    </lineage>
</organism>
<sequence>MPRSRKVVNDDEVASRIREWNTRFAHESGERLRVLREPLSQDGGLSFQLFELYRQECARLPKDIMNMKLTDFIATWSQGQPAETPMVHGGRLANDDDLKVTVKVGGHRLRNTEARGGRVPETLLKSHAAGVALGTTAKRPPRADFKCRALKPEEVAFSLSGTPVLAANPINDDVQRIAHMLQVDEEQLTPETRRVVHGLKTVIRRMHVNA</sequence>
<evidence type="ECO:0000313" key="3">
    <source>
        <dbReference type="WBParaSite" id="TCNE_0001357201-mRNA-1"/>
    </source>
</evidence>
<protein>
    <submittedName>
        <fullName evidence="3">Nbl1_Borealin_N domain-containing protein</fullName>
    </submittedName>
</protein>
<proteinExistence type="predicted"/>
<dbReference type="EMBL" id="UYWY01021788">
    <property type="protein sequence ID" value="VDM44893.1"/>
    <property type="molecule type" value="Genomic_DNA"/>
</dbReference>
<evidence type="ECO:0000313" key="2">
    <source>
        <dbReference type="Proteomes" id="UP000050794"/>
    </source>
</evidence>
<dbReference type="Proteomes" id="UP000050794">
    <property type="component" value="Unassembled WGS sequence"/>
</dbReference>